<dbReference type="AlphaFoldDB" id="A0AAU8VE77"/>
<evidence type="ECO:0000313" key="1">
    <source>
        <dbReference type="EMBL" id="ARB03901.1"/>
    </source>
</evidence>
<dbReference type="Proteomes" id="UP000191249">
    <property type="component" value="Chromosome"/>
</dbReference>
<accession>A0AAU8VE77</accession>
<organism evidence="1 2">
    <name type="scientific">Neisseria lactamica</name>
    <dbReference type="NCBI Taxonomy" id="486"/>
    <lineage>
        <taxon>Bacteria</taxon>
        <taxon>Pseudomonadati</taxon>
        <taxon>Pseudomonadota</taxon>
        <taxon>Betaproteobacteria</taxon>
        <taxon>Neisseriales</taxon>
        <taxon>Neisseriaceae</taxon>
        <taxon>Neisseria</taxon>
    </lineage>
</organism>
<dbReference type="EMBL" id="CP019894">
    <property type="protein sequence ID" value="ARB03901.1"/>
    <property type="molecule type" value="Genomic_DNA"/>
</dbReference>
<gene>
    <name evidence="1" type="ORF">B2G52_02460</name>
</gene>
<name>A0AAU8VE77_NEILA</name>
<proteinExistence type="predicted"/>
<reference evidence="1 2" key="1">
    <citation type="submission" date="2017-03" db="EMBL/GenBank/DDBJ databases">
        <title>N. lactamica Y92-1009 whole genome sequence.</title>
        <authorList>
            <person name="Pandey A.K."/>
            <person name="Read R.C."/>
        </authorList>
    </citation>
    <scope>NUCLEOTIDE SEQUENCE [LARGE SCALE GENOMIC DNA]</scope>
    <source>
        <strain evidence="1 2">Y92-1009</strain>
    </source>
</reference>
<sequence>MANHDSIMQIKGSPKPHSGCRLHLGTLAFSLLLGFGSALIVPAAAAAARRCRMAAAPKPSAARCRLY</sequence>
<evidence type="ECO:0000313" key="2">
    <source>
        <dbReference type="Proteomes" id="UP000191249"/>
    </source>
</evidence>
<protein>
    <submittedName>
        <fullName evidence="1">Uncharacterized protein</fullName>
    </submittedName>
</protein>